<keyword evidence="1" id="KW-1133">Transmembrane helix</keyword>
<gene>
    <name evidence="3" type="ORF">AAIA72_13800</name>
</gene>
<dbReference type="RefSeq" id="WP_369600889.1">
    <property type="nucleotide sequence ID" value="NZ_CP154858.1"/>
</dbReference>
<keyword evidence="1" id="KW-0472">Membrane</keyword>
<dbReference type="Pfam" id="PF10675">
    <property type="entry name" value="DUF2489"/>
    <property type="match status" value="1"/>
</dbReference>
<organism evidence="3">
    <name type="scientific">Thermohahella caldifontis</name>
    <dbReference type="NCBI Taxonomy" id="3142973"/>
    <lineage>
        <taxon>Bacteria</taxon>
        <taxon>Pseudomonadati</taxon>
        <taxon>Pseudomonadota</taxon>
        <taxon>Gammaproteobacteria</taxon>
        <taxon>Oceanospirillales</taxon>
        <taxon>Hahellaceae</taxon>
        <taxon>Thermohahella</taxon>
    </lineage>
</organism>
<feature type="transmembrane region" description="Helical" evidence="1">
    <location>
        <begin position="6"/>
        <end position="24"/>
    </location>
</feature>
<dbReference type="KEGG" id="tcd:AAIA72_13800"/>
<protein>
    <submittedName>
        <fullName evidence="3">DUF2489 domain-containing protein</fullName>
    </submittedName>
</protein>
<sequence length="153" mass="17776">MLVLQWVLIVTGLIACGFLIRYIIKQWRQIHQPPAAPKVEVFTPEHKRSPHLLDARESIKVLATCMVTEQIELSEGCIRIKVLLDHLDPDWQADERLKIFATVYGLLEEFPTHSARKAQSKQETFDQDKKRWKIEEEHRSALQAAARVLLEKL</sequence>
<dbReference type="EMBL" id="CP154858">
    <property type="protein sequence ID" value="XDT71865.1"/>
    <property type="molecule type" value="Genomic_DNA"/>
</dbReference>
<proteinExistence type="predicted"/>
<evidence type="ECO:0000259" key="2">
    <source>
        <dbReference type="Pfam" id="PF10675"/>
    </source>
</evidence>
<dbReference type="InterPro" id="IPR019617">
    <property type="entry name" value="DUF2489"/>
</dbReference>
<dbReference type="AlphaFoldDB" id="A0AB39UV47"/>
<accession>A0AB39UV47</accession>
<name>A0AB39UV47_9GAMM</name>
<reference evidence="3" key="1">
    <citation type="submission" date="2024-05" db="EMBL/GenBank/DDBJ databases">
        <title>Genome sequencing of novel strain.</title>
        <authorList>
            <person name="Ganbat D."/>
            <person name="Ganbat S."/>
            <person name="Lee S.-J."/>
        </authorList>
    </citation>
    <scope>NUCLEOTIDE SEQUENCE</scope>
    <source>
        <strain evidence="3">SMD15-11</strain>
    </source>
</reference>
<feature type="domain" description="DUF2489" evidence="2">
    <location>
        <begin position="22"/>
        <end position="147"/>
    </location>
</feature>
<keyword evidence="1" id="KW-0812">Transmembrane</keyword>
<evidence type="ECO:0000256" key="1">
    <source>
        <dbReference type="SAM" id="Phobius"/>
    </source>
</evidence>
<evidence type="ECO:0000313" key="3">
    <source>
        <dbReference type="EMBL" id="XDT71865.1"/>
    </source>
</evidence>